<dbReference type="Proteomes" id="UP000193240">
    <property type="component" value="Unassembled WGS sequence"/>
</dbReference>
<feature type="compositionally biased region" description="Pro residues" evidence="1">
    <location>
        <begin position="298"/>
        <end position="307"/>
    </location>
</feature>
<dbReference type="PANTHER" id="PTHR37538:SF4">
    <property type="entry name" value="PITSLRE SERINE_THREONINE-PROTEIN KINASE CDC2L1"/>
    <property type="match status" value="1"/>
</dbReference>
<dbReference type="PANTHER" id="PTHR37538">
    <property type="entry name" value="BTB DOMAIN-CONTAINING PROTEIN"/>
    <property type="match status" value="1"/>
</dbReference>
<dbReference type="InParanoid" id="A0A1Y2LKH2"/>
<dbReference type="AlphaFoldDB" id="A0A1Y2LKH2"/>
<feature type="compositionally biased region" description="Polar residues" evidence="1">
    <location>
        <begin position="319"/>
        <end position="331"/>
    </location>
</feature>
<sequence>MSVDSTGVLREWTYPDSEQGTANFHQSSQSTEASEAFVSPYAESEIVALSLGGSQIRYLIHSQILRKSPPLYALASNEQTFSLPELDPALAHPLIHYLYAGTLEWDFQYPVGAKFGIATRMYFAAIQYELPGLAELAKGDIMQSSENLNILYIFWFMKQNTVHFRPERDTWYTRFLEDAIQKAFEGDLEPFKGSDFITEMEGNSWLLQIVWKVVMSNYTSMSLAASSVRDVNSAAETSLAESTLTESKATMQDDVNQLASPIGSVIGSTPVLKEAHGWMESQELELDASASSTFEGIAPPPEEPVPVPHTVEDDKKSNLPDTVSPASQSQALQVVSVPVENVREPEHIRADSVVAEDAVAPVGLKKKNKKFKSKKKRNPPVAV</sequence>
<name>A0A1Y2LKH2_EPING</name>
<dbReference type="Gene3D" id="3.30.710.10">
    <property type="entry name" value="Potassium Channel Kv1.1, Chain A"/>
    <property type="match status" value="1"/>
</dbReference>
<dbReference type="STRING" id="105696.A0A1Y2LKH2"/>
<evidence type="ECO:0000313" key="2">
    <source>
        <dbReference type="EMBL" id="OSS44250.1"/>
    </source>
</evidence>
<evidence type="ECO:0000256" key="1">
    <source>
        <dbReference type="SAM" id="MobiDB-lite"/>
    </source>
</evidence>
<evidence type="ECO:0000313" key="3">
    <source>
        <dbReference type="Proteomes" id="UP000193240"/>
    </source>
</evidence>
<reference evidence="2 3" key="1">
    <citation type="journal article" date="2017" name="Genome Announc.">
        <title>Genome sequence of the saprophytic ascomycete Epicoccum nigrum ICMP 19927 strain isolated from New Zealand.</title>
        <authorList>
            <person name="Fokin M."/>
            <person name="Fleetwood D."/>
            <person name="Weir B.S."/>
            <person name="Villas-Boas S.G."/>
        </authorList>
    </citation>
    <scope>NUCLEOTIDE SEQUENCE [LARGE SCALE GENOMIC DNA]</scope>
    <source>
        <strain evidence="2 3">ICMP 19927</strain>
    </source>
</reference>
<dbReference type="EMBL" id="KZ107858">
    <property type="protein sequence ID" value="OSS44250.1"/>
    <property type="molecule type" value="Genomic_DNA"/>
</dbReference>
<proteinExistence type="predicted"/>
<dbReference type="InterPro" id="IPR011333">
    <property type="entry name" value="SKP1/BTB/POZ_sf"/>
</dbReference>
<dbReference type="OMA" id="DEKDFWG"/>
<gene>
    <name evidence="2" type="ORF">B5807_11004</name>
</gene>
<protein>
    <recommendedName>
        <fullName evidence="4">BTB domain-containing protein</fullName>
    </recommendedName>
</protein>
<evidence type="ECO:0008006" key="4">
    <source>
        <dbReference type="Google" id="ProtNLM"/>
    </source>
</evidence>
<accession>A0A1Y2LKH2</accession>
<feature type="region of interest" description="Disordered" evidence="1">
    <location>
        <begin position="289"/>
        <end position="331"/>
    </location>
</feature>
<keyword evidence="3" id="KW-1185">Reference proteome</keyword>
<organism evidence="2 3">
    <name type="scientific">Epicoccum nigrum</name>
    <name type="common">Soil fungus</name>
    <name type="synonym">Epicoccum purpurascens</name>
    <dbReference type="NCBI Taxonomy" id="105696"/>
    <lineage>
        <taxon>Eukaryota</taxon>
        <taxon>Fungi</taxon>
        <taxon>Dikarya</taxon>
        <taxon>Ascomycota</taxon>
        <taxon>Pezizomycotina</taxon>
        <taxon>Dothideomycetes</taxon>
        <taxon>Pleosporomycetidae</taxon>
        <taxon>Pleosporales</taxon>
        <taxon>Pleosporineae</taxon>
        <taxon>Didymellaceae</taxon>
        <taxon>Epicoccum</taxon>
    </lineage>
</organism>